<dbReference type="EMBL" id="CACRSS010000003">
    <property type="protein sequence ID" value="VYS96258.1"/>
    <property type="molecule type" value="Genomic_DNA"/>
</dbReference>
<name>A0A6N2SUH1_9BACT</name>
<gene>
    <name evidence="1" type="ORF">AMLFYP55_02274</name>
</gene>
<sequence length="134" mass="15201">MNKVVSTIAKTGVAALIFMLASCQKSEPEQLLSIQEDMFEVMQDVKDLSSADKAAKEIFKLREKAGKLNESVREKLESMSPEEKKKYQDRVWGTLMKGEPVKQQLFNKDCYGSSELRKALSGRLDQEYNSNSPF</sequence>
<protein>
    <recommendedName>
        <fullName evidence="2">Lipoprotein</fullName>
    </recommendedName>
</protein>
<accession>A0A6N2SUH1</accession>
<dbReference type="AlphaFoldDB" id="A0A6N2SUH1"/>
<reference evidence="1" key="1">
    <citation type="submission" date="2019-11" db="EMBL/GenBank/DDBJ databases">
        <authorList>
            <person name="Feng L."/>
        </authorList>
    </citation>
    <scope>NUCLEOTIDE SEQUENCE</scope>
    <source>
        <strain evidence="1">AMuciniphilaLFYP55</strain>
    </source>
</reference>
<organism evidence="1">
    <name type="scientific">Akkermansia muciniphila</name>
    <dbReference type="NCBI Taxonomy" id="239935"/>
    <lineage>
        <taxon>Bacteria</taxon>
        <taxon>Pseudomonadati</taxon>
        <taxon>Verrucomicrobiota</taxon>
        <taxon>Verrucomicrobiia</taxon>
        <taxon>Verrucomicrobiales</taxon>
        <taxon>Akkermansiaceae</taxon>
        <taxon>Akkermansia</taxon>
    </lineage>
</organism>
<evidence type="ECO:0000313" key="1">
    <source>
        <dbReference type="EMBL" id="VYS96258.1"/>
    </source>
</evidence>
<dbReference type="RefSeq" id="WP_102722788.1">
    <property type="nucleotide sequence ID" value="NZ_CACRSS010000003.1"/>
</dbReference>
<proteinExistence type="predicted"/>
<evidence type="ECO:0008006" key="2">
    <source>
        <dbReference type="Google" id="ProtNLM"/>
    </source>
</evidence>
<dbReference type="PROSITE" id="PS51257">
    <property type="entry name" value="PROKAR_LIPOPROTEIN"/>
    <property type="match status" value="1"/>
</dbReference>